<protein>
    <submittedName>
        <fullName evidence="1">Uncharacterized protein</fullName>
    </submittedName>
</protein>
<dbReference type="EMBL" id="BARS01021103">
    <property type="protein sequence ID" value="GAG13677.1"/>
    <property type="molecule type" value="Genomic_DNA"/>
</dbReference>
<evidence type="ECO:0000313" key="1">
    <source>
        <dbReference type="EMBL" id="GAG13677.1"/>
    </source>
</evidence>
<sequence>MVDERVRMLVKFEGFNMIFEENLSKTGSKSEAYKLTEHEYWLAFGEHRYASYESFRKSRERLFKK</sequence>
<proteinExistence type="predicted"/>
<dbReference type="AlphaFoldDB" id="X0VR95"/>
<name>X0VR95_9ZZZZ</name>
<reference evidence="1" key="1">
    <citation type="journal article" date="2014" name="Front. Microbiol.">
        <title>High frequency of phylogenetically diverse reductive dehalogenase-homologous genes in deep subseafloor sedimentary metagenomes.</title>
        <authorList>
            <person name="Kawai M."/>
            <person name="Futagami T."/>
            <person name="Toyoda A."/>
            <person name="Takaki Y."/>
            <person name="Nishi S."/>
            <person name="Hori S."/>
            <person name="Arai W."/>
            <person name="Tsubouchi T."/>
            <person name="Morono Y."/>
            <person name="Uchiyama I."/>
            <person name="Ito T."/>
            <person name="Fujiyama A."/>
            <person name="Inagaki F."/>
            <person name="Takami H."/>
        </authorList>
    </citation>
    <scope>NUCLEOTIDE SEQUENCE</scope>
    <source>
        <strain evidence="1">Expedition CK06-06</strain>
    </source>
</reference>
<accession>X0VR95</accession>
<organism evidence="1">
    <name type="scientific">marine sediment metagenome</name>
    <dbReference type="NCBI Taxonomy" id="412755"/>
    <lineage>
        <taxon>unclassified sequences</taxon>
        <taxon>metagenomes</taxon>
        <taxon>ecological metagenomes</taxon>
    </lineage>
</organism>
<gene>
    <name evidence="1" type="ORF">S01H1_33943</name>
</gene>
<comment type="caution">
    <text evidence="1">The sequence shown here is derived from an EMBL/GenBank/DDBJ whole genome shotgun (WGS) entry which is preliminary data.</text>
</comment>